<evidence type="ECO:0000256" key="2">
    <source>
        <dbReference type="ARBA" id="ARBA00023015"/>
    </source>
</evidence>
<dbReference type="SUPFAM" id="SSF46785">
    <property type="entry name" value="Winged helix' DNA-binding domain"/>
    <property type="match status" value="1"/>
</dbReference>
<dbReference type="InterPro" id="IPR005119">
    <property type="entry name" value="LysR_subst-bd"/>
</dbReference>
<name>A0A484R9X8_9ZZZZ</name>
<dbReference type="InterPro" id="IPR036390">
    <property type="entry name" value="WH_DNA-bd_sf"/>
</dbReference>
<evidence type="ECO:0000256" key="3">
    <source>
        <dbReference type="ARBA" id="ARBA00023125"/>
    </source>
</evidence>
<comment type="similarity">
    <text evidence="1">Belongs to the LysR transcriptional regulatory family.</text>
</comment>
<keyword evidence="2" id="KW-0805">Transcription regulation</keyword>
<dbReference type="GO" id="GO:0003700">
    <property type="term" value="F:DNA-binding transcription factor activity"/>
    <property type="evidence" value="ECO:0007669"/>
    <property type="project" value="InterPro"/>
</dbReference>
<evidence type="ECO:0000256" key="4">
    <source>
        <dbReference type="ARBA" id="ARBA00023163"/>
    </source>
</evidence>
<dbReference type="SUPFAM" id="SSF53850">
    <property type="entry name" value="Periplasmic binding protein-like II"/>
    <property type="match status" value="1"/>
</dbReference>
<keyword evidence="4" id="KW-0804">Transcription</keyword>
<accession>A0A484R9X8</accession>
<dbReference type="InterPro" id="IPR000847">
    <property type="entry name" value="LysR_HTH_N"/>
</dbReference>
<dbReference type="Gene3D" id="3.40.190.10">
    <property type="entry name" value="Periplasmic binding protein-like II"/>
    <property type="match status" value="2"/>
</dbReference>
<dbReference type="GO" id="GO:0003677">
    <property type="term" value="F:DNA binding"/>
    <property type="evidence" value="ECO:0007669"/>
    <property type="project" value="UniProtKB-KW"/>
</dbReference>
<dbReference type="EMBL" id="CAADIG010000021">
    <property type="protein sequence ID" value="VFR46933.1"/>
    <property type="molecule type" value="Genomic_DNA"/>
</dbReference>
<feature type="domain" description="HTH lysR-type" evidence="5">
    <location>
        <begin position="32"/>
        <end position="89"/>
    </location>
</feature>
<protein>
    <submittedName>
        <fullName evidence="6">Transcriptional regulator, LysR family</fullName>
    </submittedName>
</protein>
<organism evidence="6">
    <name type="scientific">plant metagenome</name>
    <dbReference type="NCBI Taxonomy" id="1297885"/>
    <lineage>
        <taxon>unclassified sequences</taxon>
        <taxon>metagenomes</taxon>
        <taxon>organismal metagenomes</taxon>
    </lineage>
</organism>
<reference evidence="6" key="1">
    <citation type="submission" date="2019-03" db="EMBL/GenBank/DDBJ databases">
        <authorList>
            <person name="Danneels B."/>
        </authorList>
    </citation>
    <scope>NUCLEOTIDE SEQUENCE</scope>
</reference>
<evidence type="ECO:0000259" key="5">
    <source>
        <dbReference type="PROSITE" id="PS50931"/>
    </source>
</evidence>
<dbReference type="AlphaFoldDB" id="A0A484R9X8"/>
<dbReference type="InterPro" id="IPR050176">
    <property type="entry name" value="LTTR"/>
</dbReference>
<sequence length="327" mass="36126">MLNSRQDEWTMNGPQGVAMTRAEEIVGSDSRITLDHLRAFVGIAELRRLKLVGELLHRSESAVAKRIKELEDLLGCPLLLRAKGKFVGLTPAGRRFLQASWDVLQRFGQACHTVQHPELCGQVRLGVPDDFMWAAMPGYVEQLRGELPGLRLSVLSLSSTSVLRTFRERNLDVAVVRMLDSVGDTVFAPVQETWGVEQLCWVASEALDFTAAEELPLVLHPEGGVYRLAALSCLAQHAKPFFVSYSSSSNDNMRRAIDSGMGVAVLPRSRVEPQHVVQTSAQGFPALPQVHVMVGLREESAPYRRVADSLRRLWEADTDMGSQSIAA</sequence>
<dbReference type="PANTHER" id="PTHR30579">
    <property type="entry name" value="TRANSCRIPTIONAL REGULATOR"/>
    <property type="match status" value="1"/>
</dbReference>
<dbReference type="PROSITE" id="PS50931">
    <property type="entry name" value="HTH_LYSR"/>
    <property type="match status" value="1"/>
</dbReference>
<evidence type="ECO:0000313" key="6">
    <source>
        <dbReference type="EMBL" id="VFR46933.1"/>
    </source>
</evidence>
<keyword evidence="3" id="KW-0238">DNA-binding</keyword>
<dbReference type="Pfam" id="PF03466">
    <property type="entry name" value="LysR_substrate"/>
    <property type="match status" value="1"/>
</dbReference>
<dbReference type="Gene3D" id="1.10.10.10">
    <property type="entry name" value="Winged helix-like DNA-binding domain superfamily/Winged helix DNA-binding domain"/>
    <property type="match status" value="1"/>
</dbReference>
<proteinExistence type="inferred from homology"/>
<gene>
    <name evidence="6" type="ORF">ANT2_1232</name>
</gene>
<dbReference type="Pfam" id="PF00126">
    <property type="entry name" value="HTH_1"/>
    <property type="match status" value="1"/>
</dbReference>
<dbReference type="PANTHER" id="PTHR30579:SF7">
    <property type="entry name" value="HTH-TYPE TRANSCRIPTIONAL REGULATOR LRHA-RELATED"/>
    <property type="match status" value="1"/>
</dbReference>
<dbReference type="InterPro" id="IPR036388">
    <property type="entry name" value="WH-like_DNA-bd_sf"/>
</dbReference>
<evidence type="ECO:0000256" key="1">
    <source>
        <dbReference type="ARBA" id="ARBA00009437"/>
    </source>
</evidence>